<evidence type="ECO:0000256" key="1">
    <source>
        <dbReference type="SAM" id="Phobius"/>
    </source>
</evidence>
<evidence type="ECO:0008006" key="4">
    <source>
        <dbReference type="Google" id="ProtNLM"/>
    </source>
</evidence>
<organism evidence="2 3">
    <name type="scientific">Nonomuraea muscovyensis</name>
    <dbReference type="NCBI Taxonomy" id="1124761"/>
    <lineage>
        <taxon>Bacteria</taxon>
        <taxon>Bacillati</taxon>
        <taxon>Actinomycetota</taxon>
        <taxon>Actinomycetes</taxon>
        <taxon>Streptosporangiales</taxon>
        <taxon>Streptosporangiaceae</taxon>
        <taxon>Nonomuraea</taxon>
    </lineage>
</organism>
<comment type="caution">
    <text evidence="2">The sequence shown here is derived from an EMBL/GenBank/DDBJ whole genome shotgun (WGS) entry which is preliminary data.</text>
</comment>
<keyword evidence="1" id="KW-0812">Transmembrane</keyword>
<dbReference type="InterPro" id="IPR036249">
    <property type="entry name" value="Thioredoxin-like_sf"/>
</dbReference>
<dbReference type="Proteomes" id="UP000583800">
    <property type="component" value="Unassembled WGS sequence"/>
</dbReference>
<evidence type="ECO:0000313" key="3">
    <source>
        <dbReference type="Proteomes" id="UP000583800"/>
    </source>
</evidence>
<accession>A0A7X0F238</accession>
<reference evidence="2 3" key="1">
    <citation type="submission" date="2020-08" db="EMBL/GenBank/DDBJ databases">
        <title>Sequencing the genomes of 1000 actinobacteria strains.</title>
        <authorList>
            <person name="Klenk H.-P."/>
        </authorList>
    </citation>
    <scope>NUCLEOTIDE SEQUENCE [LARGE SCALE GENOMIC DNA]</scope>
    <source>
        <strain evidence="2 3">DSM 45913</strain>
    </source>
</reference>
<dbReference type="RefSeq" id="WP_185087347.1">
    <property type="nucleotide sequence ID" value="NZ_JACHJB010000002.1"/>
</dbReference>
<proteinExistence type="predicted"/>
<name>A0A7X0F238_9ACTN</name>
<sequence>MAFVVAAVVLVGVLCVLNMLLTFAVLRRLREHTAELARLAAGPALGGGYDPARLVGQTFPDLEPERPELVGVFDAQCSGCHKHAPEFATAVRGRAALAVVTGTGPEAEALVGLLREVPRVLVGEEAGGLAYILGVTGFPTYLRVGGDGTIVWAGSGSPEGMTESLPV</sequence>
<dbReference type="EMBL" id="JACHJB010000002">
    <property type="protein sequence ID" value="MBB6349835.1"/>
    <property type="molecule type" value="Genomic_DNA"/>
</dbReference>
<keyword evidence="1" id="KW-0472">Membrane</keyword>
<evidence type="ECO:0000313" key="2">
    <source>
        <dbReference type="EMBL" id="MBB6349835.1"/>
    </source>
</evidence>
<gene>
    <name evidence="2" type="ORF">FHU36_006380</name>
</gene>
<feature type="transmembrane region" description="Helical" evidence="1">
    <location>
        <begin position="6"/>
        <end position="26"/>
    </location>
</feature>
<dbReference type="AlphaFoldDB" id="A0A7X0F238"/>
<keyword evidence="3" id="KW-1185">Reference proteome</keyword>
<dbReference type="SUPFAM" id="SSF52833">
    <property type="entry name" value="Thioredoxin-like"/>
    <property type="match status" value="1"/>
</dbReference>
<keyword evidence="1" id="KW-1133">Transmembrane helix</keyword>
<protein>
    <recommendedName>
        <fullName evidence="4">Thioredoxin domain-containing protein</fullName>
    </recommendedName>
</protein>